<comment type="caution">
    <text evidence="2">The sequence shown here is derived from an EMBL/GenBank/DDBJ whole genome shotgun (WGS) entry which is preliminary data.</text>
</comment>
<name>A0ABT6Q3I7_9PROT</name>
<evidence type="ECO:0000256" key="1">
    <source>
        <dbReference type="SAM" id="MobiDB-lite"/>
    </source>
</evidence>
<sequence>MNMNTNANDHFNTPSKQDHINTAQSGRITDMNHAYQFEKLLQTINNQQYHTTINVTPSNSDPMQVAQLVFQKFKHLSHQENVATPTRDARQIGGGWI</sequence>
<keyword evidence="3" id="KW-1185">Reference proteome</keyword>
<accession>A0ABT6Q3I7</accession>
<evidence type="ECO:0000313" key="2">
    <source>
        <dbReference type="EMBL" id="MDI2091687.1"/>
    </source>
</evidence>
<reference evidence="2" key="1">
    <citation type="submission" date="2023-05" db="EMBL/GenBank/DDBJ databases">
        <title>Whole genome sequence of Commensalibacter sp.</title>
        <authorList>
            <person name="Charoenyingcharoen P."/>
            <person name="Yukphan P."/>
        </authorList>
    </citation>
    <scope>NUCLEOTIDE SEQUENCE</scope>
    <source>
        <strain evidence="2">TBRC 16381</strain>
    </source>
</reference>
<dbReference type="RefSeq" id="WP_281448774.1">
    <property type="nucleotide sequence ID" value="NZ_JASBAO010000001.1"/>
</dbReference>
<evidence type="ECO:0000313" key="3">
    <source>
        <dbReference type="Proteomes" id="UP001431634"/>
    </source>
</evidence>
<gene>
    <name evidence="2" type="ORF">QJV27_09960</name>
</gene>
<feature type="region of interest" description="Disordered" evidence="1">
    <location>
        <begin position="1"/>
        <end position="25"/>
    </location>
</feature>
<proteinExistence type="predicted"/>
<organism evidence="2 3">
    <name type="scientific">Commensalibacter oyaizuii</name>
    <dbReference type="NCBI Taxonomy" id="3043873"/>
    <lineage>
        <taxon>Bacteria</taxon>
        <taxon>Pseudomonadati</taxon>
        <taxon>Pseudomonadota</taxon>
        <taxon>Alphaproteobacteria</taxon>
        <taxon>Acetobacterales</taxon>
        <taxon>Acetobacteraceae</taxon>
    </lineage>
</organism>
<dbReference type="Proteomes" id="UP001431634">
    <property type="component" value="Unassembled WGS sequence"/>
</dbReference>
<dbReference type="EMBL" id="JASBAO010000001">
    <property type="protein sequence ID" value="MDI2091687.1"/>
    <property type="molecule type" value="Genomic_DNA"/>
</dbReference>
<protein>
    <submittedName>
        <fullName evidence="2">Uncharacterized protein</fullName>
    </submittedName>
</protein>